<keyword evidence="11" id="KW-0520">NAD</keyword>
<dbReference type="InterPro" id="IPR019575">
    <property type="entry name" value="Nuop51_4Fe4S-bd"/>
</dbReference>
<evidence type="ECO:0000256" key="1">
    <source>
        <dbReference type="ARBA" id="ARBA00001917"/>
    </source>
</evidence>
<dbReference type="Pfam" id="PF10589">
    <property type="entry name" value="NADH_4Fe-4S"/>
    <property type="match status" value="1"/>
</dbReference>
<gene>
    <name evidence="13" type="ORF">METZ01_LOCUS6272</name>
</gene>
<dbReference type="Gene3D" id="1.20.1440.230">
    <property type="entry name" value="NADH-ubiquinone oxidoreductase 51kDa subunit, iron-sulphur binding domain"/>
    <property type="match status" value="1"/>
</dbReference>
<evidence type="ECO:0000256" key="3">
    <source>
        <dbReference type="ARBA" id="ARBA00007523"/>
    </source>
</evidence>
<evidence type="ECO:0000256" key="8">
    <source>
        <dbReference type="ARBA" id="ARBA00022967"/>
    </source>
</evidence>
<protein>
    <recommendedName>
        <fullName evidence="12">NADH-ubiquinone oxidoreductase 51kDa subunit iron-sulphur binding domain-containing protein</fullName>
    </recommendedName>
</protein>
<dbReference type="NCBIfam" id="NF010120">
    <property type="entry name" value="PRK13596.1"/>
    <property type="match status" value="1"/>
</dbReference>
<evidence type="ECO:0000256" key="4">
    <source>
        <dbReference type="ARBA" id="ARBA00022485"/>
    </source>
</evidence>
<dbReference type="SUPFAM" id="SSF140490">
    <property type="entry name" value="Nqo1C-terminal domain-like"/>
    <property type="match status" value="1"/>
</dbReference>
<evidence type="ECO:0000256" key="6">
    <source>
        <dbReference type="ARBA" id="ARBA00022643"/>
    </source>
</evidence>
<dbReference type="SUPFAM" id="SSF142019">
    <property type="entry name" value="Nqo1 FMN-binding domain-like"/>
    <property type="match status" value="1"/>
</dbReference>
<dbReference type="Pfam" id="PF22461">
    <property type="entry name" value="SLBB_2"/>
    <property type="match status" value="1"/>
</dbReference>
<accession>A0A381NHV7</accession>
<evidence type="ECO:0000256" key="2">
    <source>
        <dbReference type="ARBA" id="ARBA00001966"/>
    </source>
</evidence>
<evidence type="ECO:0000256" key="5">
    <source>
        <dbReference type="ARBA" id="ARBA00022630"/>
    </source>
</evidence>
<dbReference type="GO" id="GO:0046872">
    <property type="term" value="F:metal ion binding"/>
    <property type="evidence" value="ECO:0007669"/>
    <property type="project" value="UniProtKB-KW"/>
</dbReference>
<evidence type="ECO:0000256" key="9">
    <source>
        <dbReference type="ARBA" id="ARBA00023004"/>
    </source>
</evidence>
<dbReference type="EMBL" id="UINC01000332">
    <property type="protein sequence ID" value="SUZ53418.1"/>
    <property type="molecule type" value="Genomic_DNA"/>
</dbReference>
<dbReference type="FunFam" id="1.20.1440.230:FF:000001">
    <property type="entry name" value="Mitochondrial NADH dehydrogenase flavoprotein 1"/>
    <property type="match status" value="1"/>
</dbReference>
<evidence type="ECO:0000256" key="10">
    <source>
        <dbReference type="ARBA" id="ARBA00023014"/>
    </source>
</evidence>
<dbReference type="InterPro" id="IPR037207">
    <property type="entry name" value="Nuop51_4Fe4S-bd_sf"/>
</dbReference>
<comment type="cofactor">
    <cofactor evidence="1">
        <name>FMN</name>
        <dbReference type="ChEBI" id="CHEBI:58210"/>
    </cofactor>
</comment>
<dbReference type="GO" id="GO:0003954">
    <property type="term" value="F:NADH dehydrogenase activity"/>
    <property type="evidence" value="ECO:0007669"/>
    <property type="project" value="TreeGrafter"/>
</dbReference>
<dbReference type="Gene3D" id="3.40.50.11540">
    <property type="entry name" value="NADH-ubiquinone oxidoreductase 51kDa subunit"/>
    <property type="match status" value="1"/>
</dbReference>
<evidence type="ECO:0000256" key="11">
    <source>
        <dbReference type="ARBA" id="ARBA00023027"/>
    </source>
</evidence>
<evidence type="ECO:0000259" key="12">
    <source>
        <dbReference type="SMART" id="SM00928"/>
    </source>
</evidence>
<dbReference type="PANTHER" id="PTHR11780:SF10">
    <property type="entry name" value="NADH DEHYDROGENASE [UBIQUINONE] FLAVOPROTEIN 1, MITOCHONDRIAL"/>
    <property type="match status" value="1"/>
</dbReference>
<dbReference type="AlphaFoldDB" id="A0A381NHV7"/>
<reference evidence="13" key="1">
    <citation type="submission" date="2018-05" db="EMBL/GenBank/DDBJ databases">
        <authorList>
            <person name="Lanie J.A."/>
            <person name="Ng W.-L."/>
            <person name="Kazmierczak K.M."/>
            <person name="Andrzejewski T.M."/>
            <person name="Davidsen T.M."/>
            <person name="Wayne K.J."/>
            <person name="Tettelin H."/>
            <person name="Glass J.I."/>
            <person name="Rusch D."/>
            <person name="Podicherti R."/>
            <person name="Tsui H.-C.T."/>
            <person name="Winkler M.E."/>
        </authorList>
    </citation>
    <scope>NUCLEOTIDE SEQUENCE</scope>
</reference>
<dbReference type="GO" id="GO:0051539">
    <property type="term" value="F:4 iron, 4 sulfur cluster binding"/>
    <property type="evidence" value="ECO:0007669"/>
    <property type="project" value="UniProtKB-KW"/>
</dbReference>
<comment type="similarity">
    <text evidence="3">Belongs to the complex I 51 kDa subunit family.</text>
</comment>
<dbReference type="FunFam" id="3.40.50.11540:FF:000001">
    <property type="entry name" value="NADH dehydrogenase [ubiquinone] flavoprotein 1, mitochondrial"/>
    <property type="match status" value="1"/>
</dbReference>
<evidence type="ECO:0000313" key="13">
    <source>
        <dbReference type="EMBL" id="SUZ53418.1"/>
    </source>
</evidence>
<keyword evidence="4" id="KW-0004">4Fe-4S</keyword>
<feature type="domain" description="NADH-ubiquinone oxidoreductase 51kDa subunit iron-sulphur binding" evidence="12">
    <location>
        <begin position="298"/>
        <end position="343"/>
    </location>
</feature>
<dbReference type="GO" id="GO:0008137">
    <property type="term" value="F:NADH dehydrogenase (ubiquinone) activity"/>
    <property type="evidence" value="ECO:0007669"/>
    <property type="project" value="InterPro"/>
</dbReference>
<dbReference type="InterPro" id="IPR011538">
    <property type="entry name" value="Nuo51_FMN-bd"/>
</dbReference>
<keyword evidence="8" id="KW-1278">Translocase</keyword>
<keyword evidence="10" id="KW-0411">Iron-sulfur</keyword>
<organism evidence="13">
    <name type="scientific">marine metagenome</name>
    <dbReference type="NCBI Taxonomy" id="408172"/>
    <lineage>
        <taxon>unclassified sequences</taxon>
        <taxon>metagenomes</taxon>
        <taxon>ecological metagenomes</taxon>
    </lineage>
</organism>
<keyword evidence="5" id="KW-0285">Flavoprotein</keyword>
<dbReference type="InterPro" id="IPR001949">
    <property type="entry name" value="NADH-UbQ_OxRdtase_51kDa_CS"/>
</dbReference>
<dbReference type="Gene3D" id="3.10.20.600">
    <property type="match status" value="1"/>
</dbReference>
<keyword evidence="9" id="KW-0408">Iron</keyword>
<dbReference type="GO" id="GO:0051287">
    <property type="term" value="F:NAD binding"/>
    <property type="evidence" value="ECO:0007669"/>
    <property type="project" value="InterPro"/>
</dbReference>
<sequence>MEKALTLEPDGVTDEIKASGLRGRGGAGFPTGIKWSFMPKEPTRPHYLLCNADESEPGTFKDRELMRWDPHQLIEGCLIGAYAIRAQHVYIYCRGEFFEVNQILAKAVEDAYMKGYVGKDILGTGTTIDITVHQGAGAYICGEETGLMSSLEGDRGEPRVKPPFPAAVGVFGMPSTINNVETLAVVPHIVLNGGEWYRQWGTEKSPGTKLFCVSGHVRKPGNYELPLGFPLIDLIENVCGGIRDGNQLKAVIPGGSSVPLINAEDARNCKLDYEGCVEVGTMLGCASVIVMDHKADIVKQIRRMVDFYAHESCGQCTPCREGSAWTARILRRIEEGQGTEEDLDTLMEMTEQMVGTTICVLSDSVAAPVQSSINKFRDDYLELIRRGERAGAA</sequence>
<comment type="cofactor">
    <cofactor evidence="2">
        <name>[4Fe-4S] cluster</name>
        <dbReference type="ChEBI" id="CHEBI:49883"/>
    </cofactor>
</comment>
<proteinExistence type="inferred from homology"/>
<dbReference type="GO" id="GO:0010181">
    <property type="term" value="F:FMN binding"/>
    <property type="evidence" value="ECO:0007669"/>
    <property type="project" value="InterPro"/>
</dbReference>
<evidence type="ECO:0000256" key="7">
    <source>
        <dbReference type="ARBA" id="ARBA00022723"/>
    </source>
</evidence>
<keyword evidence="7" id="KW-0479">Metal-binding</keyword>
<dbReference type="InterPro" id="IPR054765">
    <property type="entry name" value="SLBB_dom"/>
</dbReference>
<dbReference type="SMART" id="SM00928">
    <property type="entry name" value="NADH_4Fe-4S"/>
    <property type="match status" value="1"/>
</dbReference>
<dbReference type="InterPro" id="IPR011537">
    <property type="entry name" value="NADH-UbQ_OxRdtase_suF"/>
</dbReference>
<keyword evidence="6" id="KW-0288">FMN</keyword>
<dbReference type="PROSITE" id="PS00645">
    <property type="entry name" value="COMPLEX1_51K_2"/>
    <property type="match status" value="1"/>
</dbReference>
<dbReference type="PANTHER" id="PTHR11780">
    <property type="entry name" value="NADH-UBIQUINONE OXIDOREDUCTASE FLAVOPROTEIN 1 NDUFV1"/>
    <property type="match status" value="1"/>
</dbReference>
<dbReference type="NCBIfam" id="TIGR01959">
    <property type="entry name" value="nuoF_fam"/>
    <property type="match status" value="1"/>
</dbReference>
<dbReference type="InterPro" id="IPR050837">
    <property type="entry name" value="ComplexI_51kDa_subunit"/>
</dbReference>
<dbReference type="GO" id="GO:0045333">
    <property type="term" value="P:cellular respiration"/>
    <property type="evidence" value="ECO:0007669"/>
    <property type="project" value="TreeGrafter"/>
</dbReference>
<name>A0A381NHV7_9ZZZZ</name>
<dbReference type="SUPFAM" id="SSF142984">
    <property type="entry name" value="Nqo1 middle domain-like"/>
    <property type="match status" value="1"/>
</dbReference>
<dbReference type="Pfam" id="PF01512">
    <property type="entry name" value="Complex1_51K"/>
    <property type="match status" value="1"/>
</dbReference>
<dbReference type="InterPro" id="IPR037225">
    <property type="entry name" value="Nuo51_FMN-bd_sf"/>
</dbReference>